<keyword evidence="4" id="KW-1185">Reference proteome</keyword>
<dbReference type="STRING" id="310780.SAMN05216267_1010151"/>
<dbReference type="EMBL" id="FODD01000010">
    <property type="protein sequence ID" value="SEN80787.1"/>
    <property type="molecule type" value="Genomic_DNA"/>
</dbReference>
<evidence type="ECO:0000313" key="4">
    <source>
        <dbReference type="Proteomes" id="UP000181951"/>
    </source>
</evidence>
<evidence type="ECO:0000313" key="3">
    <source>
        <dbReference type="EMBL" id="SEN80787.1"/>
    </source>
</evidence>
<proteinExistence type="predicted"/>
<dbReference type="Proteomes" id="UP000181951">
    <property type="component" value="Unassembled WGS sequence"/>
</dbReference>
<feature type="transmembrane region" description="Helical" evidence="2">
    <location>
        <begin position="62"/>
        <end position="81"/>
    </location>
</feature>
<keyword evidence="2" id="KW-0812">Transmembrane</keyword>
<reference evidence="3 4" key="1">
    <citation type="submission" date="2016-10" db="EMBL/GenBank/DDBJ databases">
        <authorList>
            <person name="de Groot N.N."/>
        </authorList>
    </citation>
    <scope>NUCLEOTIDE SEQUENCE [LARGE SCALE GENOMIC DNA]</scope>
    <source>
        <strain evidence="3 4">CGMCC 4.2026</strain>
    </source>
</reference>
<dbReference type="AlphaFoldDB" id="A0A1H8JKJ9"/>
<organism evidence="3 4">
    <name type="scientific">Actinacidiphila rubida</name>
    <dbReference type="NCBI Taxonomy" id="310780"/>
    <lineage>
        <taxon>Bacteria</taxon>
        <taxon>Bacillati</taxon>
        <taxon>Actinomycetota</taxon>
        <taxon>Actinomycetes</taxon>
        <taxon>Kitasatosporales</taxon>
        <taxon>Streptomycetaceae</taxon>
        <taxon>Actinacidiphila</taxon>
    </lineage>
</organism>
<accession>A0A1H8JKJ9</accession>
<keyword evidence="2" id="KW-0472">Membrane</keyword>
<feature type="region of interest" description="Disordered" evidence="1">
    <location>
        <begin position="1"/>
        <end position="52"/>
    </location>
</feature>
<keyword evidence="2" id="KW-1133">Transmembrane helix</keyword>
<gene>
    <name evidence="3" type="ORF">SAMN05216267_1010151</name>
</gene>
<feature type="compositionally biased region" description="Basic residues" evidence="1">
    <location>
        <begin position="42"/>
        <end position="52"/>
    </location>
</feature>
<feature type="compositionally biased region" description="Basic and acidic residues" evidence="1">
    <location>
        <begin position="22"/>
        <end position="33"/>
    </location>
</feature>
<name>A0A1H8JKJ9_9ACTN</name>
<sequence length="82" mass="8809">MFERGLSGQKKPMTHYPMTHIDLTEGTDRRTDPDSGAAPQARHARLAPAHHHAANSLPATHVLLLALSAVVVLIAVLAVAMR</sequence>
<evidence type="ECO:0000256" key="2">
    <source>
        <dbReference type="SAM" id="Phobius"/>
    </source>
</evidence>
<protein>
    <submittedName>
        <fullName evidence="3">Uncharacterized protein</fullName>
    </submittedName>
</protein>
<evidence type="ECO:0000256" key="1">
    <source>
        <dbReference type="SAM" id="MobiDB-lite"/>
    </source>
</evidence>